<feature type="compositionally biased region" description="Polar residues" evidence="1">
    <location>
        <begin position="567"/>
        <end position="581"/>
    </location>
</feature>
<evidence type="ECO:0000313" key="3">
    <source>
        <dbReference type="EMBL" id="PAV68259.1"/>
    </source>
</evidence>
<evidence type="ECO:0000259" key="2">
    <source>
        <dbReference type="Pfam" id="PF24221"/>
    </source>
</evidence>
<sequence>MFSYSSIPPQSNHCLIPLGLQPDLSHFPSSSPSPSLSSHAGPSAHDDVRLPASGTVRTQPTRQMLSGVLFEVHAVGNKQKLGEVHMKVCYIRRLYELRNSDANLDVKNAKENCFQPSAVYCNCPVDKTQRPCNTVEAKLRNADVAPQVPEMSSEYIDSHTIKVRIAEVPNAFAYIFEYSTISTQPDEWYFAGASTTSSLKFTILDPCRDYQFRVIVVIRSSDPDQLFLVFRPRAIPVNLPPFVLGSQQMTVDVATASADTSSNTIKLYVKWTLPKGYIDADIYGYESPSLYPIQCSTPEGELPQPKIEIVKGGGRLAVSLPMSVLEDRCRMWVEVKMLPKCVRLEPFIIQKNVEIDCDKSADLEVCSRGGKPSAERATNKPRRRSERNPACTEVVDIFGNKGKVKIMWEQPGDTTPLYYHVRYGPAEIKGVSPFLSWQLSTKRDVKVDSNVLSLTLHIPENQQFGVQVCAIYSERRKRPKFGVVHVIPFQCLGCPVGVEKTDGPLQCGECGRLPFDQSLAKKARKPVSPELAPHTPVSPVFDTTSSDPWKTAATTEQADSGDKETGSVKSKSQNPSVSEQTVFRMETDLVVAGKAPTNNRPQNIASGNTHHSPMSPISIEKAERIIEGGTESSSQESQERRSQSSLRYTPKPSAKPKTRVITTTLSENKEDKEDWVEYVEDTTLRTTTEEITASTVPFELSPEAAELMKELSNLPDIGQIGGKEMTTTTSTGSNARVVDVDAEMGLIETNTKSRIGESRKKGKMSMKNDDKDLIIGKANERIELTKELEESVRNLEKALAAEGRTLRVDLEDEFKTLPITEPMNEATTTTESTTRRKIDLTDEVKRIIEDAEEDLNDKLSSVATTSADLRLHEKSKKCMLYSGAICEFGCETRKACYCPLDTHVKMENGLCMSRDLVSQTTCLPKRDINATWDPVLHNVMIYSKEASDHIAKVMRDADRLWIEFGRVVPANVALHTSNLTLGGYVFADEKRNRMIQSTQARNWEFYS</sequence>
<dbReference type="EMBL" id="LIAE01009784">
    <property type="protein sequence ID" value="PAV68259.1"/>
    <property type="molecule type" value="Genomic_DNA"/>
</dbReference>
<name>A0A2A2K377_9BILA</name>
<protein>
    <recommendedName>
        <fullName evidence="2">Fibronectin type-III domain-containing protein</fullName>
    </recommendedName>
</protein>
<dbReference type="OrthoDB" id="5866024at2759"/>
<dbReference type="InterPro" id="IPR057131">
    <property type="entry name" value="Fn3_nem"/>
</dbReference>
<feature type="region of interest" description="Disordered" evidence="1">
    <location>
        <begin position="628"/>
        <end position="659"/>
    </location>
</feature>
<feature type="region of interest" description="Disordered" evidence="1">
    <location>
        <begin position="27"/>
        <end position="57"/>
    </location>
</feature>
<proteinExistence type="predicted"/>
<gene>
    <name evidence="3" type="ORF">WR25_11022</name>
</gene>
<feature type="domain" description="Fibronectin type-III" evidence="2">
    <location>
        <begin position="386"/>
        <end position="512"/>
    </location>
</feature>
<keyword evidence="4" id="KW-1185">Reference proteome</keyword>
<feature type="region of interest" description="Disordered" evidence="1">
    <location>
        <begin position="524"/>
        <end position="616"/>
    </location>
</feature>
<dbReference type="Pfam" id="PF24221">
    <property type="entry name" value="Fn3_nematode"/>
    <property type="match status" value="1"/>
</dbReference>
<feature type="region of interest" description="Disordered" evidence="1">
    <location>
        <begin position="367"/>
        <end position="388"/>
    </location>
</feature>
<evidence type="ECO:0000256" key="1">
    <source>
        <dbReference type="SAM" id="MobiDB-lite"/>
    </source>
</evidence>
<feature type="compositionally biased region" description="Low complexity" evidence="1">
    <location>
        <begin position="27"/>
        <end position="43"/>
    </location>
</feature>
<comment type="caution">
    <text evidence="3">The sequence shown here is derived from an EMBL/GenBank/DDBJ whole genome shotgun (WGS) entry which is preliminary data.</text>
</comment>
<evidence type="ECO:0000313" key="4">
    <source>
        <dbReference type="Proteomes" id="UP000218231"/>
    </source>
</evidence>
<dbReference type="Proteomes" id="UP000218231">
    <property type="component" value="Unassembled WGS sequence"/>
</dbReference>
<reference evidence="3 4" key="1">
    <citation type="journal article" date="2017" name="Curr. Biol.">
        <title>Genome architecture and evolution of a unichromosomal asexual nematode.</title>
        <authorList>
            <person name="Fradin H."/>
            <person name="Zegar C."/>
            <person name="Gutwein M."/>
            <person name="Lucas J."/>
            <person name="Kovtun M."/>
            <person name="Corcoran D."/>
            <person name="Baugh L.R."/>
            <person name="Kiontke K."/>
            <person name="Gunsalus K."/>
            <person name="Fitch D.H."/>
            <person name="Piano F."/>
        </authorList>
    </citation>
    <scope>NUCLEOTIDE SEQUENCE [LARGE SCALE GENOMIC DNA]</scope>
    <source>
        <strain evidence="3">PF1309</strain>
    </source>
</reference>
<feature type="compositionally biased region" description="Polar residues" evidence="1">
    <location>
        <begin position="596"/>
        <end position="612"/>
    </location>
</feature>
<dbReference type="AlphaFoldDB" id="A0A2A2K377"/>
<feature type="compositionally biased region" description="Polar residues" evidence="1">
    <location>
        <begin position="541"/>
        <end position="558"/>
    </location>
</feature>
<accession>A0A2A2K377</accession>
<organism evidence="3 4">
    <name type="scientific">Diploscapter pachys</name>
    <dbReference type="NCBI Taxonomy" id="2018661"/>
    <lineage>
        <taxon>Eukaryota</taxon>
        <taxon>Metazoa</taxon>
        <taxon>Ecdysozoa</taxon>
        <taxon>Nematoda</taxon>
        <taxon>Chromadorea</taxon>
        <taxon>Rhabditida</taxon>
        <taxon>Rhabditina</taxon>
        <taxon>Rhabditomorpha</taxon>
        <taxon>Rhabditoidea</taxon>
        <taxon>Rhabditidae</taxon>
        <taxon>Diploscapter</taxon>
    </lineage>
</organism>